<protein>
    <recommendedName>
        <fullName evidence="2">Seipin</fullName>
    </recommendedName>
</protein>
<dbReference type="InterPro" id="IPR009617">
    <property type="entry name" value="Seipin"/>
</dbReference>
<feature type="transmembrane region" description="Helical" evidence="9">
    <location>
        <begin position="50"/>
        <end position="77"/>
    </location>
</feature>
<keyword evidence="11" id="KW-1185">Reference proteome</keyword>
<dbReference type="PANTHER" id="PTHR21212:SF0">
    <property type="entry name" value="SEIPIN"/>
    <property type="match status" value="1"/>
</dbReference>
<dbReference type="OMA" id="IFLLSWY"/>
<keyword evidence="4" id="KW-0256">Endoplasmic reticulum</keyword>
<dbReference type="GO" id="GO:0006629">
    <property type="term" value="P:lipid metabolic process"/>
    <property type="evidence" value="ECO:0007669"/>
    <property type="project" value="UniProtKB-KW"/>
</dbReference>
<dbReference type="Proteomes" id="UP000594454">
    <property type="component" value="Chromosome 5"/>
</dbReference>
<dbReference type="PANTHER" id="PTHR21212">
    <property type="entry name" value="BERNARDINELLI-SEIP CONGENITAL LIPODYSTROPHY 2 HOMOLOG BSCL2 PROTEIN"/>
    <property type="match status" value="1"/>
</dbReference>
<feature type="transmembrane region" description="Helical" evidence="9">
    <location>
        <begin position="253"/>
        <end position="277"/>
    </location>
</feature>
<organism evidence="10 11">
    <name type="scientific">Hermetia illucens</name>
    <name type="common">Black soldier fly</name>
    <dbReference type="NCBI Taxonomy" id="343691"/>
    <lineage>
        <taxon>Eukaryota</taxon>
        <taxon>Metazoa</taxon>
        <taxon>Ecdysozoa</taxon>
        <taxon>Arthropoda</taxon>
        <taxon>Hexapoda</taxon>
        <taxon>Insecta</taxon>
        <taxon>Pterygota</taxon>
        <taxon>Neoptera</taxon>
        <taxon>Endopterygota</taxon>
        <taxon>Diptera</taxon>
        <taxon>Brachycera</taxon>
        <taxon>Stratiomyomorpha</taxon>
        <taxon>Stratiomyidae</taxon>
        <taxon>Hermetiinae</taxon>
        <taxon>Hermetia</taxon>
    </lineage>
</organism>
<dbReference type="GO" id="GO:0140042">
    <property type="term" value="P:lipid droplet formation"/>
    <property type="evidence" value="ECO:0007669"/>
    <property type="project" value="UniProtKB-ARBA"/>
</dbReference>
<evidence type="ECO:0000256" key="6">
    <source>
        <dbReference type="ARBA" id="ARBA00023098"/>
    </source>
</evidence>
<dbReference type="AlphaFoldDB" id="A0A7R8V1Q2"/>
<comment type="subcellular location">
    <subcellularLocation>
        <location evidence="1">Endoplasmic reticulum membrane</location>
        <topology evidence="1">Multi-pass membrane protein</topology>
    </subcellularLocation>
</comment>
<dbReference type="InParanoid" id="A0A7R8V1Q2"/>
<evidence type="ECO:0000256" key="8">
    <source>
        <dbReference type="SAM" id="MobiDB-lite"/>
    </source>
</evidence>
<feature type="region of interest" description="Disordered" evidence="8">
    <location>
        <begin position="322"/>
        <end position="366"/>
    </location>
</feature>
<dbReference type="Pfam" id="PF06775">
    <property type="entry name" value="Seipin"/>
    <property type="match status" value="1"/>
</dbReference>
<dbReference type="FunCoup" id="A0A7R8V1Q2">
    <property type="interactions" value="942"/>
</dbReference>
<sequence>MTFIDFVLNVMDPFGVIRNRILKPFFEFSLSIYDHYRSRTKEGVLTIRDLIFRMAIVALAIAIIIWTAVFMYVAFYYTHMPAIAHTRPVNMQFETCSYDTSGLCSFPHAHVSLTKKQQLLMVGQSYRIFVYIDMPESPQNQKLGMFLVCADLRDASSKLRGHSCRSAMLRYKSPLLQQISTWLLSPLLILGLREEYQNIPVELFSNYNEEQLHPVTDVYIEVQSKAIQFYSVSLHIIADFTGLRYVMFHWPTVSAIIGISSNLFFILMIFLLSWYHWSDTKWIVDAREHYQKFRKTKSDLSTTTIDDSNNILDDDDLSILEEKSSNKSDDIEEVSGASGVEGGGEEEEVESAEIRQRKLTQTEYGF</sequence>
<evidence type="ECO:0000256" key="9">
    <source>
        <dbReference type="SAM" id="Phobius"/>
    </source>
</evidence>
<accession>A0A7R8V1Q2</accession>
<evidence type="ECO:0000256" key="2">
    <source>
        <dbReference type="ARBA" id="ARBA00022064"/>
    </source>
</evidence>
<evidence type="ECO:0000313" key="10">
    <source>
        <dbReference type="EMBL" id="CAD7090577.1"/>
    </source>
</evidence>
<reference evidence="10 11" key="1">
    <citation type="submission" date="2020-11" db="EMBL/GenBank/DDBJ databases">
        <authorList>
            <person name="Wallbank WR R."/>
            <person name="Pardo Diaz C."/>
            <person name="Kozak K."/>
            <person name="Martin S."/>
            <person name="Jiggins C."/>
            <person name="Moest M."/>
            <person name="Warren A I."/>
            <person name="Generalovic N T."/>
            <person name="Byers J.R.P. K."/>
            <person name="Montejo-Kovacevich G."/>
            <person name="Yen C E."/>
        </authorList>
    </citation>
    <scope>NUCLEOTIDE SEQUENCE [LARGE SCALE GENOMIC DNA]</scope>
</reference>
<dbReference type="EMBL" id="LR899013">
    <property type="protein sequence ID" value="CAD7090577.1"/>
    <property type="molecule type" value="Genomic_DNA"/>
</dbReference>
<evidence type="ECO:0000256" key="1">
    <source>
        <dbReference type="ARBA" id="ARBA00004477"/>
    </source>
</evidence>
<dbReference type="OrthoDB" id="3990054at2759"/>
<keyword evidence="7 9" id="KW-0472">Membrane</keyword>
<proteinExistence type="predicted"/>
<keyword evidence="6" id="KW-0443">Lipid metabolism</keyword>
<evidence type="ECO:0000256" key="4">
    <source>
        <dbReference type="ARBA" id="ARBA00022824"/>
    </source>
</evidence>
<name>A0A7R8V1Q2_HERIL</name>
<keyword evidence="3 9" id="KW-0812">Transmembrane</keyword>
<evidence type="ECO:0000256" key="5">
    <source>
        <dbReference type="ARBA" id="ARBA00022989"/>
    </source>
</evidence>
<evidence type="ECO:0000256" key="7">
    <source>
        <dbReference type="ARBA" id="ARBA00023136"/>
    </source>
</evidence>
<evidence type="ECO:0000256" key="3">
    <source>
        <dbReference type="ARBA" id="ARBA00022692"/>
    </source>
</evidence>
<evidence type="ECO:0000313" key="11">
    <source>
        <dbReference type="Proteomes" id="UP000594454"/>
    </source>
</evidence>
<dbReference type="GO" id="GO:0005789">
    <property type="term" value="C:endoplasmic reticulum membrane"/>
    <property type="evidence" value="ECO:0007669"/>
    <property type="project" value="UniProtKB-SubCell"/>
</dbReference>
<keyword evidence="5 9" id="KW-1133">Transmembrane helix</keyword>
<gene>
    <name evidence="10" type="ORF">HERILL_LOCUS13046</name>
</gene>